<evidence type="ECO:0000313" key="2">
    <source>
        <dbReference type="EMBL" id="KAG0702992.1"/>
    </source>
</evidence>
<evidence type="ECO:0000256" key="1">
    <source>
        <dbReference type="SAM" id="MobiDB-lite"/>
    </source>
</evidence>
<protein>
    <submittedName>
        <fullName evidence="2">Uncharacterized protein</fullName>
    </submittedName>
</protein>
<feature type="compositionally biased region" description="Low complexity" evidence="1">
    <location>
        <begin position="162"/>
        <end position="178"/>
    </location>
</feature>
<dbReference type="Proteomes" id="UP000770661">
    <property type="component" value="Unassembled WGS sequence"/>
</dbReference>
<proteinExistence type="predicted"/>
<comment type="caution">
    <text evidence="2">The sequence shown here is derived from an EMBL/GenBank/DDBJ whole genome shotgun (WGS) entry which is preliminary data.</text>
</comment>
<feature type="region of interest" description="Disordered" evidence="1">
    <location>
        <begin position="203"/>
        <end position="264"/>
    </location>
</feature>
<organism evidence="2 3">
    <name type="scientific">Chionoecetes opilio</name>
    <name type="common">Atlantic snow crab</name>
    <name type="synonym">Cancer opilio</name>
    <dbReference type="NCBI Taxonomy" id="41210"/>
    <lineage>
        <taxon>Eukaryota</taxon>
        <taxon>Metazoa</taxon>
        <taxon>Ecdysozoa</taxon>
        <taxon>Arthropoda</taxon>
        <taxon>Crustacea</taxon>
        <taxon>Multicrustacea</taxon>
        <taxon>Malacostraca</taxon>
        <taxon>Eumalacostraca</taxon>
        <taxon>Eucarida</taxon>
        <taxon>Decapoda</taxon>
        <taxon>Pleocyemata</taxon>
        <taxon>Brachyura</taxon>
        <taxon>Eubrachyura</taxon>
        <taxon>Majoidea</taxon>
        <taxon>Majidae</taxon>
        <taxon>Chionoecetes</taxon>
    </lineage>
</organism>
<dbReference type="EMBL" id="JACEEZ010025238">
    <property type="protein sequence ID" value="KAG0702992.1"/>
    <property type="molecule type" value="Genomic_DNA"/>
</dbReference>
<feature type="region of interest" description="Disordered" evidence="1">
    <location>
        <begin position="155"/>
        <end position="188"/>
    </location>
</feature>
<dbReference type="AlphaFoldDB" id="A0A8J5CFF4"/>
<evidence type="ECO:0000313" key="3">
    <source>
        <dbReference type="Proteomes" id="UP000770661"/>
    </source>
</evidence>
<feature type="compositionally biased region" description="Low complexity" evidence="1">
    <location>
        <begin position="230"/>
        <end position="239"/>
    </location>
</feature>
<sequence length="264" mass="27316">MRRPVCLVLRSAGTLNGYGQVGGIRALSLYATGQTGLTLPLHAFPNAGSELCPNSTSPLLPLVREPAGCDSYYSSSPTPLHPPMLDPAALGRHTKGDKDSGLLQPRSATFSLGSTRRTSSGSVLALRGIASLTETLASPGAYLASTLGLMASCSDPSVANTSQSADASSAFSSQQQRSHPPAPSPTSLLMDAHATLGLMGLVLPRGSSPEVGRATPERSRSPSIVGNPQNNSNNNNNRRSLAEGEGESGRRTEGEPKPPPIHSK</sequence>
<keyword evidence="3" id="KW-1185">Reference proteome</keyword>
<name>A0A8J5CFF4_CHIOP</name>
<reference evidence="2" key="1">
    <citation type="submission" date="2020-07" db="EMBL/GenBank/DDBJ databases">
        <title>The High-quality genome of the commercially important snow crab, Chionoecetes opilio.</title>
        <authorList>
            <person name="Jeong J.-H."/>
            <person name="Ryu S."/>
        </authorList>
    </citation>
    <scope>NUCLEOTIDE SEQUENCE</scope>
    <source>
        <strain evidence="2">MADBK_172401_WGS</strain>
        <tissue evidence="2">Digestive gland</tissue>
    </source>
</reference>
<feature type="compositionally biased region" description="Basic and acidic residues" evidence="1">
    <location>
        <begin position="247"/>
        <end position="256"/>
    </location>
</feature>
<accession>A0A8J5CFF4</accession>
<gene>
    <name evidence="2" type="ORF">GWK47_002821</name>
</gene>
<feature type="region of interest" description="Disordered" evidence="1">
    <location>
        <begin position="86"/>
        <end position="115"/>
    </location>
</feature>